<dbReference type="Pfam" id="PF18899">
    <property type="entry name" value="DUF5655"/>
    <property type="match status" value="1"/>
</dbReference>
<evidence type="ECO:0000313" key="2">
    <source>
        <dbReference type="EMBL" id="GGZ22503.1"/>
    </source>
</evidence>
<accession>A0A918UN66</accession>
<comment type="caution">
    <text evidence="2">The sequence shown here is derived from an EMBL/GenBank/DDBJ whole genome shotgun (WGS) entry which is preliminary data.</text>
</comment>
<feature type="domain" description="DUF5655" evidence="1">
    <location>
        <begin position="82"/>
        <end position="186"/>
    </location>
</feature>
<evidence type="ECO:0000259" key="1">
    <source>
        <dbReference type="Pfam" id="PF18899"/>
    </source>
</evidence>
<dbReference type="RefSeq" id="WP_189484706.1">
    <property type="nucleotide sequence ID" value="NZ_BMZB01000001.1"/>
</dbReference>
<organism evidence="2 3">
    <name type="scientific">Asticcacaulis endophyticus</name>
    <dbReference type="NCBI Taxonomy" id="1395890"/>
    <lineage>
        <taxon>Bacteria</taxon>
        <taxon>Pseudomonadati</taxon>
        <taxon>Pseudomonadota</taxon>
        <taxon>Alphaproteobacteria</taxon>
        <taxon>Caulobacterales</taxon>
        <taxon>Caulobacteraceae</taxon>
        <taxon>Asticcacaulis</taxon>
    </lineage>
</organism>
<dbReference type="InterPro" id="IPR043714">
    <property type="entry name" value="DUF5655"/>
</dbReference>
<name>A0A918UN66_9CAUL</name>
<dbReference type="EMBL" id="BMZB01000001">
    <property type="protein sequence ID" value="GGZ22503.1"/>
    <property type="molecule type" value="Genomic_DNA"/>
</dbReference>
<protein>
    <recommendedName>
        <fullName evidence="1">DUF5655 domain-containing protein</fullName>
    </recommendedName>
</protein>
<proteinExistence type="predicted"/>
<reference evidence="2" key="1">
    <citation type="journal article" date="2014" name="Int. J. Syst. Evol. Microbiol.">
        <title>Complete genome sequence of Corynebacterium casei LMG S-19264T (=DSM 44701T), isolated from a smear-ripened cheese.</title>
        <authorList>
            <consortium name="US DOE Joint Genome Institute (JGI-PGF)"/>
            <person name="Walter F."/>
            <person name="Albersmeier A."/>
            <person name="Kalinowski J."/>
            <person name="Ruckert C."/>
        </authorList>
    </citation>
    <scope>NUCLEOTIDE SEQUENCE</scope>
    <source>
        <strain evidence="2">KCTC 32296</strain>
    </source>
</reference>
<dbReference type="Proteomes" id="UP000662572">
    <property type="component" value="Unassembled WGS sequence"/>
</dbReference>
<gene>
    <name evidence="2" type="ORF">GCM10011273_04200</name>
</gene>
<dbReference type="InterPro" id="IPR025629">
    <property type="entry name" value="DUF4287"/>
</dbReference>
<sequence length="189" mass="20391">MGTVEQALETQLSNIEKKTGKSRTALMADITASGKTKHGDIVAWLKSGYGLGHGDANTLTHFSLRGGTFEAPENAAADDVLDAIYKDKKAHQRPIHEALMAAISGFGEFEIASKQGYVSLRRKKQFAMLGPKTNDRFELGLNLKEAIDDPRVKALPPGGMCQYVVPLTEAAQIDDSLMAIVKRAYDAAG</sequence>
<reference evidence="2" key="2">
    <citation type="submission" date="2020-09" db="EMBL/GenBank/DDBJ databases">
        <authorList>
            <person name="Sun Q."/>
            <person name="Kim S."/>
        </authorList>
    </citation>
    <scope>NUCLEOTIDE SEQUENCE</scope>
    <source>
        <strain evidence="2">KCTC 32296</strain>
    </source>
</reference>
<dbReference type="AlphaFoldDB" id="A0A918UN66"/>
<evidence type="ECO:0000313" key="3">
    <source>
        <dbReference type="Proteomes" id="UP000662572"/>
    </source>
</evidence>
<dbReference type="Pfam" id="PF14117">
    <property type="entry name" value="DUF4287"/>
    <property type="match status" value="1"/>
</dbReference>
<keyword evidence="3" id="KW-1185">Reference proteome</keyword>